<proteinExistence type="predicted"/>
<keyword evidence="1" id="KW-0472">Membrane</keyword>
<keyword evidence="1" id="KW-0812">Transmembrane</keyword>
<name>A0A0A2C904_PROMR</name>
<reference evidence="3" key="1">
    <citation type="journal article" date="2014" name="Sci. Data">
        <title>Genomes of diverse isolates of the marine cyanobacterium Prochlorococcus.</title>
        <authorList>
            <person name="Biller S."/>
            <person name="Berube P."/>
            <person name="Thompson J."/>
            <person name="Kelly L."/>
            <person name="Roggensack S."/>
            <person name="Awad L."/>
            <person name="Roache-Johnson K."/>
            <person name="Ding H."/>
            <person name="Giovannoni S.J."/>
            <person name="Moore L.R."/>
            <person name="Chisholm S.W."/>
        </authorList>
    </citation>
    <scope>NUCLEOTIDE SEQUENCE [LARGE SCALE GENOMIC DNA]</scope>
    <source>
        <strain evidence="3">PAC1</strain>
    </source>
</reference>
<accession>A0A0A2C904</accession>
<gene>
    <name evidence="2" type="ORF">EV03_0989</name>
</gene>
<dbReference type="AlphaFoldDB" id="A0A0A2C904"/>
<feature type="transmembrane region" description="Helical" evidence="1">
    <location>
        <begin position="60"/>
        <end position="79"/>
    </location>
</feature>
<dbReference type="EMBL" id="JNAX01000010">
    <property type="protein sequence ID" value="KGG21049.1"/>
    <property type="molecule type" value="Genomic_DNA"/>
</dbReference>
<protein>
    <submittedName>
        <fullName evidence="2">Uncharacterized protein</fullName>
    </submittedName>
</protein>
<evidence type="ECO:0000313" key="2">
    <source>
        <dbReference type="EMBL" id="KGG21049.1"/>
    </source>
</evidence>
<comment type="caution">
    <text evidence="2">The sequence shown here is derived from an EMBL/GenBank/DDBJ whole genome shotgun (WGS) entry which is preliminary data.</text>
</comment>
<evidence type="ECO:0000313" key="3">
    <source>
        <dbReference type="Proteomes" id="UP000030392"/>
    </source>
</evidence>
<organism evidence="2 3">
    <name type="scientific">Prochlorococcus marinus str. PAC1</name>
    <dbReference type="NCBI Taxonomy" id="59924"/>
    <lineage>
        <taxon>Bacteria</taxon>
        <taxon>Bacillati</taxon>
        <taxon>Cyanobacteriota</taxon>
        <taxon>Cyanophyceae</taxon>
        <taxon>Synechococcales</taxon>
        <taxon>Prochlorococcaceae</taxon>
        <taxon>Prochlorococcus</taxon>
    </lineage>
</organism>
<sequence>MLYSTIPFSTITFGGFNPLAAIAGLVIFFQISQIYYYGLPENEPSVELSETGSYKYLQKQFIGVQVVTALIAASVMLAGPDKIFFPFKYF</sequence>
<keyword evidence="1" id="KW-1133">Transmembrane helix</keyword>
<dbReference type="Proteomes" id="UP000030392">
    <property type="component" value="Unassembled WGS sequence"/>
</dbReference>
<evidence type="ECO:0000256" key="1">
    <source>
        <dbReference type="SAM" id="Phobius"/>
    </source>
</evidence>
<dbReference type="RefSeq" id="WP_011295403.1">
    <property type="nucleotide sequence ID" value="NZ_CP138967.1"/>
</dbReference>